<evidence type="ECO:0000313" key="1">
    <source>
        <dbReference type="EMBL" id="CAB4128690.1"/>
    </source>
</evidence>
<dbReference type="PANTHER" id="PTHR38009">
    <property type="entry name" value="CONSERVED HYPOTHETICAL PHAGE TAIL PROTEIN"/>
    <property type="match status" value="1"/>
</dbReference>
<dbReference type="EMBL" id="LR798276">
    <property type="protein sequence ID" value="CAB5219611.1"/>
    <property type="molecule type" value="Genomic_DNA"/>
</dbReference>
<proteinExistence type="predicted"/>
<dbReference type="PANTHER" id="PTHR38009:SF1">
    <property type="entry name" value="CONSERVED HYPOTHETICAL PHAGE TAIL PROTEIN"/>
    <property type="match status" value="1"/>
</dbReference>
<organism evidence="1">
    <name type="scientific">uncultured Caudovirales phage</name>
    <dbReference type="NCBI Taxonomy" id="2100421"/>
    <lineage>
        <taxon>Viruses</taxon>
        <taxon>Duplodnaviria</taxon>
        <taxon>Heunggongvirae</taxon>
        <taxon>Uroviricota</taxon>
        <taxon>Caudoviricetes</taxon>
        <taxon>Peduoviridae</taxon>
        <taxon>Maltschvirus</taxon>
        <taxon>Maltschvirus maltsch</taxon>
    </lineage>
</organism>
<dbReference type="EMBL" id="LR796220">
    <property type="protein sequence ID" value="CAB4128690.1"/>
    <property type="molecule type" value="Genomic_DNA"/>
</dbReference>
<sequence length="210" mass="22847">MAGPTIINNRSTLETDPIRNFRFLVTFLPLPGGQAGGGSWLPKQPKVTVGFTSVSGLSVATDSIPYREGGYNTTVHQIPGQTTFSPITLQRGVVLGTSQHWDWMRKLFATVQNGTTSRQGENFRCDMQIEVLTHPIAGSGGSNTELTTANYQDHVSARFQVYNCWPTSVAYSDLNAGDNALFVEQLTLVHEGFDMKWGQDLSAAGSAKAF</sequence>
<protein>
    <recommendedName>
        <fullName evidence="3">Tail tube protein</fullName>
    </recommendedName>
</protein>
<dbReference type="InterPro" id="IPR010667">
    <property type="entry name" value="Phage_T4_Gp19"/>
</dbReference>
<evidence type="ECO:0008006" key="3">
    <source>
        <dbReference type="Google" id="ProtNLM"/>
    </source>
</evidence>
<dbReference type="NCBIfam" id="TIGR02241">
    <property type="entry name" value="conserved hypothetical phage tail region protein"/>
    <property type="match status" value="1"/>
</dbReference>
<reference evidence="1" key="1">
    <citation type="submission" date="2020-04" db="EMBL/GenBank/DDBJ databases">
        <authorList>
            <person name="Chiriac C."/>
            <person name="Salcher M."/>
            <person name="Ghai R."/>
            <person name="Kavagutti S V."/>
        </authorList>
    </citation>
    <scope>NUCLEOTIDE SEQUENCE</scope>
</reference>
<dbReference type="GO" id="GO:0005198">
    <property type="term" value="F:structural molecule activity"/>
    <property type="evidence" value="ECO:0007669"/>
    <property type="project" value="InterPro"/>
</dbReference>
<gene>
    <name evidence="1" type="ORF">UFOVP110_63</name>
    <name evidence="2" type="ORF">UFOVP223_101</name>
</gene>
<accession>A0A6J5L7I9</accession>
<dbReference type="InterPro" id="IPR011747">
    <property type="entry name" value="CHP02241"/>
</dbReference>
<evidence type="ECO:0000313" key="2">
    <source>
        <dbReference type="EMBL" id="CAB5219611.1"/>
    </source>
</evidence>
<name>A0A6J5L7I9_9CAUD</name>
<dbReference type="Pfam" id="PF06841">
    <property type="entry name" value="Phage_T4_gp19"/>
    <property type="match status" value="1"/>
</dbReference>